<name>A0A5M3XGG4_9ACTN</name>
<dbReference type="GO" id="GO:0004518">
    <property type="term" value="F:nuclease activity"/>
    <property type="evidence" value="ECO:0007669"/>
    <property type="project" value="UniProtKB-KW"/>
</dbReference>
<dbReference type="SUPFAM" id="SSF56219">
    <property type="entry name" value="DNase I-like"/>
    <property type="match status" value="1"/>
</dbReference>
<dbReference type="OrthoDB" id="490222at2"/>
<evidence type="ECO:0000256" key="3">
    <source>
        <dbReference type="ARBA" id="ARBA00022722"/>
    </source>
</evidence>
<reference evidence="12 13" key="1">
    <citation type="submission" date="2019-10" db="EMBL/GenBank/DDBJ databases">
        <title>Whole genome shotgun sequence of Acrocarpospora pleiomorpha NBRC 16267.</title>
        <authorList>
            <person name="Ichikawa N."/>
            <person name="Kimura A."/>
            <person name="Kitahashi Y."/>
            <person name="Komaki H."/>
            <person name="Oguchi A."/>
        </authorList>
    </citation>
    <scope>NUCLEOTIDE SEQUENCE [LARGE SCALE GENOMIC DNA]</scope>
    <source>
        <strain evidence="12 13">NBRC 16267</strain>
    </source>
</reference>
<dbReference type="GO" id="GO:0046872">
    <property type="term" value="F:metal ion binding"/>
    <property type="evidence" value="ECO:0007669"/>
    <property type="project" value="UniProtKB-KW"/>
</dbReference>
<evidence type="ECO:0000313" key="13">
    <source>
        <dbReference type="Proteomes" id="UP000377595"/>
    </source>
</evidence>
<evidence type="ECO:0000259" key="11">
    <source>
        <dbReference type="Pfam" id="PF04928"/>
    </source>
</evidence>
<dbReference type="GO" id="GO:0005737">
    <property type="term" value="C:cytoplasm"/>
    <property type="evidence" value="ECO:0007669"/>
    <property type="project" value="TreeGrafter"/>
</dbReference>
<evidence type="ECO:0000256" key="2">
    <source>
        <dbReference type="ARBA" id="ARBA00001946"/>
    </source>
</evidence>
<evidence type="ECO:0000313" key="12">
    <source>
        <dbReference type="EMBL" id="GES18083.1"/>
    </source>
</evidence>
<dbReference type="Proteomes" id="UP000377595">
    <property type="component" value="Unassembled WGS sequence"/>
</dbReference>
<feature type="domain" description="Endonuclease/exonuclease/phosphatase" evidence="9">
    <location>
        <begin position="123"/>
        <end position="352"/>
    </location>
</feature>
<dbReference type="RefSeq" id="WP_155343232.1">
    <property type="nucleotide sequence ID" value="NZ_BAAAHM010000017.1"/>
</dbReference>
<evidence type="ECO:0000256" key="5">
    <source>
        <dbReference type="ARBA" id="ARBA00022763"/>
    </source>
</evidence>
<dbReference type="SUPFAM" id="SSF81631">
    <property type="entry name" value="PAP/OAS1 substrate-binding domain"/>
    <property type="match status" value="1"/>
</dbReference>
<dbReference type="Gene3D" id="3.90.1140.10">
    <property type="entry name" value="Cyclic phosphodiesterase"/>
    <property type="match status" value="1"/>
</dbReference>
<comment type="cofactor">
    <cofactor evidence="1">
        <name>Mn(2+)</name>
        <dbReference type="ChEBI" id="CHEBI:29035"/>
    </cofactor>
</comment>
<dbReference type="CDD" id="cd09080">
    <property type="entry name" value="TDP2"/>
    <property type="match status" value="1"/>
</dbReference>
<dbReference type="AlphaFoldDB" id="A0A5M3XGG4"/>
<dbReference type="Gene3D" id="3.60.10.10">
    <property type="entry name" value="Endonuclease/exonuclease/phosphatase"/>
    <property type="match status" value="1"/>
</dbReference>
<dbReference type="InterPro" id="IPR036691">
    <property type="entry name" value="Endo/exonu/phosph_ase_sf"/>
</dbReference>
<organism evidence="12 13">
    <name type="scientific">Acrocarpospora pleiomorpha</name>
    <dbReference type="NCBI Taxonomy" id="90975"/>
    <lineage>
        <taxon>Bacteria</taxon>
        <taxon>Bacillati</taxon>
        <taxon>Actinomycetota</taxon>
        <taxon>Actinomycetes</taxon>
        <taxon>Streptosporangiales</taxon>
        <taxon>Streptosporangiaceae</taxon>
        <taxon>Acrocarpospora</taxon>
    </lineage>
</organism>
<keyword evidence="13" id="KW-1185">Reference proteome</keyword>
<keyword evidence="3" id="KW-0540">Nuclease</keyword>
<protein>
    <recommendedName>
        <fullName evidence="14">Polynucleotide adenylyltransferase</fullName>
    </recommendedName>
</protein>
<keyword evidence="8" id="KW-0234">DNA repair</keyword>
<dbReference type="Gene3D" id="1.10.1410.10">
    <property type="match status" value="1"/>
</dbReference>
<evidence type="ECO:0000259" key="9">
    <source>
        <dbReference type="Pfam" id="PF03372"/>
    </source>
</evidence>
<dbReference type="GO" id="GO:0006302">
    <property type="term" value="P:double-strand break repair"/>
    <property type="evidence" value="ECO:0007669"/>
    <property type="project" value="TreeGrafter"/>
</dbReference>
<evidence type="ECO:0000256" key="1">
    <source>
        <dbReference type="ARBA" id="ARBA00001936"/>
    </source>
</evidence>
<dbReference type="InterPro" id="IPR005135">
    <property type="entry name" value="Endo/exonuclease/phosphatase"/>
</dbReference>
<sequence>MRTSEEIYHQIRWDPRFDPARFVLGVNVRGAAPKRVPLPAFVPGGDIPWHRVMFVEADGETVWDRASGLDVVNTSSAGRAQDPRKLNAPFFTAATSLSWDANAGWTPAEPVPVAWPPTTLRVLTWNTLWDRYFSDRIETARRRPLLVDALEQADADIIALQEVEAELLDLIQSIPWIRDSYTLCADNIAKNKLLLLSRLPVREAGIHAYGPYKALSAITLELATGPVVLATTHLTSDYAQNGPAKRESEVATIAEGLLPVDADLILIGDFNDDGHPEKALTMRDAWTEVHGPSDKTPTFDPTKNPLAAIQSLGGRPARIDRVLLRSPALTPTTATLLGDSPATNDNLFISDHYGLAVDITIDQNTPSEAHRRLDTTSIAHAQPGITSRAHTRAEATTGAHTWTPGQNTPATPSTARTAIVWIPPKELWPPIQEIRTKHDPQIDRWPPHVTLISGFIPESSFEAAAPLLTTAASTTAPFTALLHGIGTFHHRDNTTIWLNPGAPESWAALHHALARAFPTHQAHHETFTPHLTLAKARNPDRHPRLNPMSAHVGEIVLLSRRADEPMRPRAAIALGSGELRWINEPPVPDIHRELRVEEVVARVRDCLGDGVVHVVGSRRLGCELAGADLDLVVALPGVVDLERVEARVVEAFPQVKGMRRVVGARVPGLRMRVADLEIDLVVVGVGDIAPEAAVSRRGELDEGSAIALSAVSDADAILAAVGENQSGFVGLARQVKAWARARGLDSAPFGGLSGLAWTILAAQTVRETPDLPSDDLLRTFFATWAAWDWREPITLDQAAFSDAPVQIMTPTAPVRPCSDQVTMNGRDLLTQELYRAWETTGTDELLSPPPMHRRHAAWAIVTINGETGKARGRMRALIAALERAGSSDVHAWPRPFETGPNLTRFAIGLGHTPPEATTLTEITTRWTEGLPGVTVNRADCGEVPTLN</sequence>
<keyword evidence="5" id="KW-0227">DNA damage</keyword>
<dbReference type="InterPro" id="IPR009097">
    <property type="entry name" value="Cyclic_Pdiesterase"/>
</dbReference>
<dbReference type="Pfam" id="PF03372">
    <property type="entry name" value="Exo_endo_phos"/>
    <property type="match status" value="1"/>
</dbReference>
<dbReference type="SUPFAM" id="SSF81301">
    <property type="entry name" value="Nucleotidyltransferase"/>
    <property type="match status" value="1"/>
</dbReference>
<feature type="domain" description="Poly(A) polymerase central" evidence="11">
    <location>
        <begin position="732"/>
        <end position="808"/>
    </location>
</feature>
<dbReference type="GO" id="GO:0003697">
    <property type="term" value="F:single-stranded DNA binding"/>
    <property type="evidence" value="ECO:0007669"/>
    <property type="project" value="TreeGrafter"/>
</dbReference>
<comment type="cofactor">
    <cofactor evidence="2">
        <name>Mg(2+)</name>
        <dbReference type="ChEBI" id="CHEBI:18420"/>
    </cofactor>
</comment>
<evidence type="ECO:0000256" key="4">
    <source>
        <dbReference type="ARBA" id="ARBA00022723"/>
    </source>
</evidence>
<evidence type="ECO:0000256" key="8">
    <source>
        <dbReference type="ARBA" id="ARBA00023204"/>
    </source>
</evidence>
<dbReference type="InterPro" id="IPR007012">
    <property type="entry name" value="PolA_pol_cen_dom"/>
</dbReference>
<evidence type="ECO:0000256" key="6">
    <source>
        <dbReference type="ARBA" id="ARBA00022801"/>
    </source>
</evidence>
<accession>A0A5M3XGG4</accession>
<dbReference type="PANTHER" id="PTHR15822:SF4">
    <property type="entry name" value="TYROSYL-DNA PHOSPHODIESTERASE 2"/>
    <property type="match status" value="1"/>
</dbReference>
<dbReference type="GO" id="GO:1990817">
    <property type="term" value="F:poly(A) RNA polymerase activity"/>
    <property type="evidence" value="ECO:0007669"/>
    <property type="project" value="InterPro"/>
</dbReference>
<dbReference type="EMBL" id="BLAF01000006">
    <property type="protein sequence ID" value="GES18083.1"/>
    <property type="molecule type" value="Genomic_DNA"/>
</dbReference>
<dbReference type="SUPFAM" id="SSF55144">
    <property type="entry name" value="LigT-like"/>
    <property type="match status" value="1"/>
</dbReference>
<proteinExistence type="predicted"/>
<dbReference type="InterPro" id="IPR040459">
    <property type="entry name" value="MJ1316"/>
</dbReference>
<comment type="caution">
    <text evidence="12">The sequence shown here is derived from an EMBL/GenBank/DDBJ whole genome shotgun (WGS) entry which is preliminary data.</text>
</comment>
<keyword evidence="6" id="KW-0378">Hydrolase</keyword>
<dbReference type="PANTHER" id="PTHR15822">
    <property type="entry name" value="TRAF AND TNF RECEPTOR-ASSOCIATED PROTEIN"/>
    <property type="match status" value="1"/>
</dbReference>
<gene>
    <name evidence="12" type="ORF">Aple_009780</name>
</gene>
<evidence type="ECO:0008006" key="14">
    <source>
        <dbReference type="Google" id="ProtNLM"/>
    </source>
</evidence>
<dbReference type="InterPro" id="IPR043519">
    <property type="entry name" value="NT_sf"/>
</dbReference>
<keyword evidence="7" id="KW-0460">Magnesium</keyword>
<dbReference type="Pfam" id="PF04457">
    <property type="entry name" value="MJ1316"/>
    <property type="match status" value="1"/>
</dbReference>
<dbReference type="GO" id="GO:0070260">
    <property type="term" value="F:5'-tyrosyl-DNA phosphodiesterase activity"/>
    <property type="evidence" value="ECO:0007669"/>
    <property type="project" value="TreeGrafter"/>
</dbReference>
<evidence type="ECO:0000256" key="7">
    <source>
        <dbReference type="ARBA" id="ARBA00022842"/>
    </source>
</evidence>
<keyword evidence="4" id="KW-0479">Metal-binding</keyword>
<evidence type="ECO:0000259" key="10">
    <source>
        <dbReference type="Pfam" id="PF04457"/>
    </source>
</evidence>
<feature type="domain" description="MJ1316 RNA cyclic group end recognition" evidence="10">
    <location>
        <begin position="1"/>
        <end position="65"/>
    </location>
</feature>
<dbReference type="Pfam" id="PF13563">
    <property type="entry name" value="2_5_RNA_ligase2"/>
    <property type="match status" value="1"/>
</dbReference>
<dbReference type="Pfam" id="PF04928">
    <property type="entry name" value="PAP_central"/>
    <property type="match status" value="1"/>
</dbReference>
<dbReference type="InterPro" id="IPR051547">
    <property type="entry name" value="TDP2-like"/>
</dbReference>